<dbReference type="InterPro" id="IPR018485">
    <property type="entry name" value="FGGY_C"/>
</dbReference>
<dbReference type="InterPro" id="IPR043129">
    <property type="entry name" value="ATPase_NBD"/>
</dbReference>
<evidence type="ECO:0000256" key="5">
    <source>
        <dbReference type="ARBA" id="ARBA00022741"/>
    </source>
</evidence>
<dbReference type="EMBL" id="AFFK01014267">
    <property type="status" value="NOT_ANNOTATED_CDS"/>
    <property type="molecule type" value="Genomic_DNA"/>
</dbReference>
<evidence type="ECO:0000256" key="6">
    <source>
        <dbReference type="ARBA" id="ARBA00022777"/>
    </source>
</evidence>
<dbReference type="PANTHER" id="PTHR10196:SF69">
    <property type="entry name" value="GLYCEROL KINASE"/>
    <property type="match status" value="1"/>
</dbReference>
<dbReference type="PANTHER" id="PTHR10196">
    <property type="entry name" value="SUGAR KINASE"/>
    <property type="match status" value="1"/>
</dbReference>
<evidence type="ECO:0000256" key="1">
    <source>
        <dbReference type="ARBA" id="ARBA00005190"/>
    </source>
</evidence>
<evidence type="ECO:0000259" key="13">
    <source>
        <dbReference type="Pfam" id="PF00370"/>
    </source>
</evidence>
<dbReference type="PROSITE" id="PS00445">
    <property type="entry name" value="FGGY_KINASES_2"/>
    <property type="match status" value="1"/>
</dbReference>
<dbReference type="NCBIfam" id="TIGR01311">
    <property type="entry name" value="glycerol_kin"/>
    <property type="match status" value="1"/>
</dbReference>
<dbReference type="InterPro" id="IPR018483">
    <property type="entry name" value="Carb_kinase_FGGY_CS"/>
</dbReference>
<protein>
    <recommendedName>
        <fullName evidence="11">Probable glycerol kinase</fullName>
        <ecNumber evidence="3">2.7.1.30</ecNumber>
    </recommendedName>
    <alternativeName>
        <fullName evidence="9">ATP:glycerol 3-phosphotransferase</fullName>
    </alternativeName>
</protein>
<dbReference type="Pfam" id="PF00370">
    <property type="entry name" value="FGGY_N"/>
    <property type="match status" value="1"/>
</dbReference>
<dbReference type="GO" id="GO:0005739">
    <property type="term" value="C:mitochondrion"/>
    <property type="evidence" value="ECO:0007669"/>
    <property type="project" value="TreeGrafter"/>
</dbReference>
<name>T1IIH9_STRMM</name>
<comment type="pathway">
    <text evidence="1">Polyol metabolism; glycerol degradation via glycerol kinase pathway; sn-glycerol 3-phosphate from glycerol: step 1/1.</text>
</comment>
<dbReference type="STRING" id="126957.T1IIH9"/>
<dbReference type="EnsemblMetazoa" id="SMAR000677-RA">
    <property type="protein sequence ID" value="SMAR000677-PA"/>
    <property type="gene ID" value="SMAR000677"/>
</dbReference>
<sequence>MGRLVGAIDQGTSSTRFMVFDSSSLDVVASHQVSVLPIYPQDGWVEVDPEQILQTVYTCIEETVKKLNAKGIDGREIAAVGISNQRETTVLWEKSTGKPLHNAIVWLDTRTTEAVDMFIQQTPGQNKDYLQYKCGLPLSTYFSAVKIYWLINQENESGRNIAQAIENENCAFGTIDSWILWNLTGGANGGVHVTDVTNASRTMLMNIETTKWDFELCKFFDIPMNILPEIRSSSEIYGTFKSGPLKDIAISGCLGDQSAALVGQMCFQPGSAKNTYGTGCFMLYNTGTKPIFSKHGLLTTVAYKFGEDEPVRYAIEGSVAIAGACINWLKDNLGLIDNVAETETLASSVDGTHGVYFVPAFSGLFAPHWESEAKGLIFGLTQYTKKAHLVRAAFEAICFQTREILDAMNKDSNIALSSLKVDGGLSENNFLMQLQSNTIGMSVVRPDMRETTALGAAIAAACAKGIDVMKLDSSQLFPLSTKTFIPEITEDERNTNFEGWQHAVHLCIHSVKTKRVRRLSGATSEAVHSVFDQVYNEM</sequence>
<evidence type="ECO:0000256" key="12">
    <source>
        <dbReference type="RuleBase" id="RU003733"/>
    </source>
</evidence>
<dbReference type="Pfam" id="PF02782">
    <property type="entry name" value="FGGY_C"/>
    <property type="match status" value="1"/>
</dbReference>
<dbReference type="NCBIfam" id="NF000756">
    <property type="entry name" value="PRK00047.1"/>
    <property type="match status" value="1"/>
</dbReference>
<reference evidence="15" key="2">
    <citation type="submission" date="2015-02" db="UniProtKB">
        <authorList>
            <consortium name="EnsemblMetazoa"/>
        </authorList>
    </citation>
    <scope>IDENTIFICATION</scope>
</reference>
<dbReference type="InterPro" id="IPR042018">
    <property type="entry name" value="GK1-3_metazoan-type"/>
</dbReference>
<evidence type="ECO:0000256" key="2">
    <source>
        <dbReference type="ARBA" id="ARBA00009156"/>
    </source>
</evidence>
<evidence type="ECO:0000256" key="8">
    <source>
        <dbReference type="ARBA" id="ARBA00022840"/>
    </source>
</evidence>
<keyword evidence="6 12" id="KW-0418">Kinase</keyword>
<dbReference type="SUPFAM" id="SSF53067">
    <property type="entry name" value="Actin-like ATPase domain"/>
    <property type="match status" value="2"/>
</dbReference>
<keyword evidence="4 12" id="KW-0808">Transferase</keyword>
<dbReference type="EC" id="2.7.1.30" evidence="3"/>
<keyword evidence="8" id="KW-0067">ATP-binding</keyword>
<dbReference type="GO" id="GO:0046167">
    <property type="term" value="P:glycerol-3-phosphate biosynthetic process"/>
    <property type="evidence" value="ECO:0007669"/>
    <property type="project" value="TreeGrafter"/>
</dbReference>
<dbReference type="AlphaFoldDB" id="T1IIH9"/>
<dbReference type="GO" id="GO:0005524">
    <property type="term" value="F:ATP binding"/>
    <property type="evidence" value="ECO:0007669"/>
    <property type="project" value="UniProtKB-KW"/>
</dbReference>
<keyword evidence="7" id="KW-0319">Glycerol metabolism</keyword>
<dbReference type="InterPro" id="IPR018484">
    <property type="entry name" value="FGGY_N"/>
</dbReference>
<dbReference type="InterPro" id="IPR000577">
    <property type="entry name" value="Carb_kinase_FGGY"/>
</dbReference>
<dbReference type="HOGENOM" id="CLU_009281_2_3_1"/>
<dbReference type="Gene3D" id="3.30.420.40">
    <property type="match status" value="2"/>
</dbReference>
<proteinExistence type="inferred from homology"/>
<dbReference type="InterPro" id="IPR005999">
    <property type="entry name" value="Glycerol_kin"/>
</dbReference>
<accession>T1IIH9</accession>
<dbReference type="FunFam" id="3.30.420.40:FF:000177">
    <property type="entry name" value="Glycerol kinase"/>
    <property type="match status" value="1"/>
</dbReference>
<keyword evidence="5" id="KW-0547">Nucleotide-binding</keyword>
<dbReference type="PROSITE" id="PS00933">
    <property type="entry name" value="FGGY_KINASES_1"/>
    <property type="match status" value="1"/>
</dbReference>
<dbReference type="GO" id="GO:0004370">
    <property type="term" value="F:glycerol kinase activity"/>
    <property type="evidence" value="ECO:0007669"/>
    <property type="project" value="UniProtKB-EC"/>
</dbReference>
<feature type="domain" description="Carbohydrate kinase FGGY N-terminal" evidence="13">
    <location>
        <begin position="5"/>
        <end position="263"/>
    </location>
</feature>
<reference evidence="16" key="1">
    <citation type="submission" date="2011-05" db="EMBL/GenBank/DDBJ databases">
        <authorList>
            <person name="Richards S.R."/>
            <person name="Qu J."/>
            <person name="Jiang H."/>
            <person name="Jhangiani S.N."/>
            <person name="Agravi P."/>
            <person name="Goodspeed R."/>
            <person name="Gross S."/>
            <person name="Mandapat C."/>
            <person name="Jackson L."/>
            <person name="Mathew T."/>
            <person name="Pu L."/>
            <person name="Thornton R."/>
            <person name="Saada N."/>
            <person name="Wilczek-Boney K.B."/>
            <person name="Lee S."/>
            <person name="Kovar C."/>
            <person name="Wu Y."/>
            <person name="Scherer S.E."/>
            <person name="Worley K.C."/>
            <person name="Muzny D.M."/>
            <person name="Gibbs R."/>
        </authorList>
    </citation>
    <scope>NUCLEOTIDE SEQUENCE</scope>
    <source>
        <strain evidence="16">Brora</strain>
    </source>
</reference>
<dbReference type="GO" id="GO:0019563">
    <property type="term" value="P:glycerol catabolic process"/>
    <property type="evidence" value="ECO:0007669"/>
    <property type="project" value="UniProtKB-UniPathway"/>
</dbReference>
<dbReference type="GO" id="GO:0006641">
    <property type="term" value="P:triglyceride metabolic process"/>
    <property type="evidence" value="ECO:0007669"/>
    <property type="project" value="TreeGrafter"/>
</dbReference>
<evidence type="ECO:0000259" key="14">
    <source>
        <dbReference type="Pfam" id="PF02782"/>
    </source>
</evidence>
<dbReference type="CDD" id="cd07792">
    <property type="entry name" value="ASKHA_NBD_FGGY_GK1-3-like"/>
    <property type="match status" value="1"/>
</dbReference>
<organism evidence="15 16">
    <name type="scientific">Strigamia maritima</name>
    <name type="common">European centipede</name>
    <name type="synonym">Geophilus maritimus</name>
    <dbReference type="NCBI Taxonomy" id="126957"/>
    <lineage>
        <taxon>Eukaryota</taxon>
        <taxon>Metazoa</taxon>
        <taxon>Ecdysozoa</taxon>
        <taxon>Arthropoda</taxon>
        <taxon>Myriapoda</taxon>
        <taxon>Chilopoda</taxon>
        <taxon>Pleurostigmophora</taxon>
        <taxon>Geophilomorpha</taxon>
        <taxon>Linotaeniidae</taxon>
        <taxon>Strigamia</taxon>
    </lineage>
</organism>
<dbReference type="OMA" id="FMLMNIG"/>
<comment type="similarity">
    <text evidence="2 12">Belongs to the FGGY kinase family.</text>
</comment>
<dbReference type="FunFam" id="3.30.420.40:FF:000108">
    <property type="entry name" value="Glycerol kinase, glycosomal"/>
    <property type="match status" value="1"/>
</dbReference>
<evidence type="ECO:0000313" key="15">
    <source>
        <dbReference type="EnsemblMetazoa" id="SMAR000677-PA"/>
    </source>
</evidence>
<dbReference type="Proteomes" id="UP000014500">
    <property type="component" value="Unassembled WGS sequence"/>
</dbReference>
<evidence type="ECO:0000313" key="16">
    <source>
        <dbReference type="Proteomes" id="UP000014500"/>
    </source>
</evidence>
<feature type="domain" description="Carbohydrate kinase FGGY C-terminal" evidence="14">
    <location>
        <begin position="273"/>
        <end position="463"/>
    </location>
</feature>
<keyword evidence="16" id="KW-1185">Reference proteome</keyword>
<evidence type="ECO:0000256" key="11">
    <source>
        <dbReference type="ARBA" id="ARBA00071571"/>
    </source>
</evidence>
<dbReference type="PhylomeDB" id="T1IIH9"/>
<dbReference type="PIRSF" id="PIRSF000538">
    <property type="entry name" value="GlpK"/>
    <property type="match status" value="1"/>
</dbReference>
<comment type="catalytic activity">
    <reaction evidence="10">
        <text>glycerol + ATP = sn-glycerol 3-phosphate + ADP + H(+)</text>
        <dbReference type="Rhea" id="RHEA:21644"/>
        <dbReference type="ChEBI" id="CHEBI:15378"/>
        <dbReference type="ChEBI" id="CHEBI:17754"/>
        <dbReference type="ChEBI" id="CHEBI:30616"/>
        <dbReference type="ChEBI" id="CHEBI:57597"/>
        <dbReference type="ChEBI" id="CHEBI:456216"/>
        <dbReference type="EC" id="2.7.1.30"/>
    </reaction>
</comment>
<evidence type="ECO:0000256" key="4">
    <source>
        <dbReference type="ARBA" id="ARBA00022679"/>
    </source>
</evidence>
<evidence type="ECO:0000256" key="3">
    <source>
        <dbReference type="ARBA" id="ARBA00012099"/>
    </source>
</evidence>
<evidence type="ECO:0000256" key="7">
    <source>
        <dbReference type="ARBA" id="ARBA00022798"/>
    </source>
</evidence>
<evidence type="ECO:0000256" key="10">
    <source>
        <dbReference type="ARBA" id="ARBA00052101"/>
    </source>
</evidence>
<evidence type="ECO:0000256" key="9">
    <source>
        <dbReference type="ARBA" id="ARBA00043149"/>
    </source>
</evidence>
<dbReference type="UniPathway" id="UPA00618">
    <property type="reaction ID" value="UER00672"/>
</dbReference>
<dbReference type="eggNOG" id="KOG2517">
    <property type="taxonomic scope" value="Eukaryota"/>
</dbReference>